<gene>
    <name evidence="1" type="ORF">X975_00660</name>
</gene>
<proteinExistence type="predicted"/>
<protein>
    <submittedName>
        <fullName evidence="1">Uncharacterized protein</fullName>
    </submittedName>
</protein>
<organism evidence="1 2">
    <name type="scientific">Stegodyphus mimosarum</name>
    <name type="common">African social velvet spider</name>
    <dbReference type="NCBI Taxonomy" id="407821"/>
    <lineage>
        <taxon>Eukaryota</taxon>
        <taxon>Metazoa</taxon>
        <taxon>Ecdysozoa</taxon>
        <taxon>Arthropoda</taxon>
        <taxon>Chelicerata</taxon>
        <taxon>Arachnida</taxon>
        <taxon>Araneae</taxon>
        <taxon>Araneomorphae</taxon>
        <taxon>Entelegynae</taxon>
        <taxon>Eresoidea</taxon>
        <taxon>Eresidae</taxon>
        <taxon>Stegodyphus</taxon>
    </lineage>
</organism>
<feature type="non-terminal residue" evidence="1">
    <location>
        <position position="54"/>
    </location>
</feature>
<name>A0A087TG78_STEMI</name>
<keyword evidence="2" id="KW-1185">Reference proteome</keyword>
<evidence type="ECO:0000313" key="1">
    <source>
        <dbReference type="EMBL" id="KFM64117.1"/>
    </source>
</evidence>
<reference evidence="1 2" key="1">
    <citation type="submission" date="2013-11" db="EMBL/GenBank/DDBJ databases">
        <title>Genome sequencing of Stegodyphus mimosarum.</title>
        <authorList>
            <person name="Bechsgaard J."/>
        </authorList>
    </citation>
    <scope>NUCLEOTIDE SEQUENCE [LARGE SCALE GENOMIC DNA]</scope>
</reference>
<accession>A0A087TG78</accession>
<dbReference type="Proteomes" id="UP000054359">
    <property type="component" value="Unassembled WGS sequence"/>
</dbReference>
<evidence type="ECO:0000313" key="2">
    <source>
        <dbReference type="Proteomes" id="UP000054359"/>
    </source>
</evidence>
<sequence>MKFPDFSRFSKCVLRKFQSICVMHLGCGFHFQRGKCFCIYMNKICMWLSFYLRY</sequence>
<dbReference type="EMBL" id="KK115079">
    <property type="protein sequence ID" value="KFM64117.1"/>
    <property type="molecule type" value="Genomic_DNA"/>
</dbReference>
<dbReference type="AlphaFoldDB" id="A0A087TG78"/>